<dbReference type="OrthoDB" id="6090063at2759"/>
<protein>
    <submittedName>
        <fullName evidence="2">Uncharacterized protein</fullName>
    </submittedName>
</protein>
<evidence type="ECO:0000256" key="1">
    <source>
        <dbReference type="SAM" id="SignalP"/>
    </source>
</evidence>
<gene>
    <name evidence="2" type="ORF">E2C01_062599</name>
</gene>
<reference evidence="2 3" key="1">
    <citation type="submission" date="2019-05" db="EMBL/GenBank/DDBJ databases">
        <title>Another draft genome of Portunus trituberculatus and its Hox gene families provides insights of decapod evolution.</title>
        <authorList>
            <person name="Jeong J.-H."/>
            <person name="Song I."/>
            <person name="Kim S."/>
            <person name="Choi T."/>
            <person name="Kim D."/>
            <person name="Ryu S."/>
            <person name="Kim W."/>
        </authorList>
    </citation>
    <scope>NUCLEOTIDE SEQUENCE [LARGE SCALE GENOMIC DNA]</scope>
    <source>
        <tissue evidence="2">Muscle</tissue>
    </source>
</reference>
<name>A0A5B7HF42_PORTR</name>
<accession>A0A5B7HF42</accession>
<keyword evidence="1" id="KW-0732">Signal</keyword>
<keyword evidence="3" id="KW-1185">Reference proteome</keyword>
<feature type="chain" id="PRO_5022926366" evidence="1">
    <location>
        <begin position="20"/>
        <end position="95"/>
    </location>
</feature>
<organism evidence="2 3">
    <name type="scientific">Portunus trituberculatus</name>
    <name type="common">Swimming crab</name>
    <name type="synonym">Neptunus trituberculatus</name>
    <dbReference type="NCBI Taxonomy" id="210409"/>
    <lineage>
        <taxon>Eukaryota</taxon>
        <taxon>Metazoa</taxon>
        <taxon>Ecdysozoa</taxon>
        <taxon>Arthropoda</taxon>
        <taxon>Crustacea</taxon>
        <taxon>Multicrustacea</taxon>
        <taxon>Malacostraca</taxon>
        <taxon>Eumalacostraca</taxon>
        <taxon>Eucarida</taxon>
        <taxon>Decapoda</taxon>
        <taxon>Pleocyemata</taxon>
        <taxon>Brachyura</taxon>
        <taxon>Eubrachyura</taxon>
        <taxon>Portunoidea</taxon>
        <taxon>Portunidae</taxon>
        <taxon>Portuninae</taxon>
        <taxon>Portunus</taxon>
    </lineage>
</organism>
<feature type="signal peptide" evidence="1">
    <location>
        <begin position="1"/>
        <end position="19"/>
    </location>
</feature>
<comment type="caution">
    <text evidence="2">The sequence shown here is derived from an EMBL/GenBank/DDBJ whole genome shotgun (WGS) entry which is preliminary data.</text>
</comment>
<dbReference type="EMBL" id="VSRR010027776">
    <property type="protein sequence ID" value="MPC68399.1"/>
    <property type="molecule type" value="Genomic_DNA"/>
</dbReference>
<sequence length="95" mass="10598">MSKAAVSFFLWDTIMSAHASFPDSSCRELKVHANNISGIATSMLMWKNCSVPTILSAACWRTPLVFADHYLWEIVRQEGDIFALGSVVVSRYVVD</sequence>
<evidence type="ECO:0000313" key="2">
    <source>
        <dbReference type="EMBL" id="MPC68399.1"/>
    </source>
</evidence>
<dbReference type="AlphaFoldDB" id="A0A5B7HF42"/>
<dbReference type="Proteomes" id="UP000324222">
    <property type="component" value="Unassembled WGS sequence"/>
</dbReference>
<proteinExistence type="predicted"/>
<evidence type="ECO:0000313" key="3">
    <source>
        <dbReference type="Proteomes" id="UP000324222"/>
    </source>
</evidence>